<proteinExistence type="predicted"/>
<organism evidence="1 2">
    <name type="scientific">Jimgerdemannia flammicorona</name>
    <dbReference type="NCBI Taxonomy" id="994334"/>
    <lineage>
        <taxon>Eukaryota</taxon>
        <taxon>Fungi</taxon>
        <taxon>Fungi incertae sedis</taxon>
        <taxon>Mucoromycota</taxon>
        <taxon>Mucoromycotina</taxon>
        <taxon>Endogonomycetes</taxon>
        <taxon>Endogonales</taxon>
        <taxon>Endogonaceae</taxon>
        <taxon>Jimgerdemannia</taxon>
    </lineage>
</organism>
<reference evidence="1 2" key="1">
    <citation type="journal article" date="2018" name="New Phytol.">
        <title>Phylogenomics of Endogonaceae and evolution of mycorrhizas within Mucoromycota.</title>
        <authorList>
            <person name="Chang Y."/>
            <person name="Desiro A."/>
            <person name="Na H."/>
            <person name="Sandor L."/>
            <person name="Lipzen A."/>
            <person name="Clum A."/>
            <person name="Barry K."/>
            <person name="Grigoriev I.V."/>
            <person name="Martin F.M."/>
            <person name="Stajich J.E."/>
            <person name="Smith M.E."/>
            <person name="Bonito G."/>
            <person name="Spatafora J.W."/>
        </authorList>
    </citation>
    <scope>NUCLEOTIDE SEQUENCE [LARGE SCALE GENOMIC DNA]</scope>
    <source>
        <strain evidence="1 2">AD002</strain>
    </source>
</reference>
<dbReference type="Proteomes" id="UP000274822">
    <property type="component" value="Unassembled WGS sequence"/>
</dbReference>
<evidence type="ECO:0000313" key="2">
    <source>
        <dbReference type="Proteomes" id="UP000274822"/>
    </source>
</evidence>
<accession>A0A433Q7R3</accession>
<protein>
    <submittedName>
        <fullName evidence="1">Uncharacterized protein</fullName>
    </submittedName>
</protein>
<keyword evidence="2" id="KW-1185">Reference proteome</keyword>
<sequence length="260" mass="28756">MTGGLTCIIPSHLTPKRQARVLAHHRAKLVFATRDLAATAAEKVVANIKAETPIAEMYERSGDFLPLAEIITASHVFTNEIKASGVQLILNGVQHEPYYIPPRRAGFNDLTDEGPLWRPDDNSDVFCFAWPSTRPLRPLCWITTSSSPTVRRDLLKDPARAYALAVIPPVVTDHSTVQALQACHQVNVLVRNPAWLQLSVDDKTRAALPTSNLIQDGMICVDGIVIIPRRSCRLISYIGIGEHKKDVPYPVQHRAPHALC</sequence>
<dbReference type="AlphaFoldDB" id="A0A433Q7R3"/>
<comment type="caution">
    <text evidence="1">The sequence shown here is derived from an EMBL/GenBank/DDBJ whole genome shotgun (WGS) entry which is preliminary data.</text>
</comment>
<evidence type="ECO:0000313" key="1">
    <source>
        <dbReference type="EMBL" id="RUS25848.1"/>
    </source>
</evidence>
<name>A0A433Q7R3_9FUNG</name>
<gene>
    <name evidence="1" type="ORF">BC938DRAFT_471565</name>
</gene>
<dbReference type="EMBL" id="RBNJ01011858">
    <property type="protein sequence ID" value="RUS25848.1"/>
    <property type="molecule type" value="Genomic_DNA"/>
</dbReference>
<feature type="non-terminal residue" evidence="1">
    <location>
        <position position="260"/>
    </location>
</feature>